<dbReference type="DNASU" id="4556945"/>
<sequence>MIYRRSRHCTDHTISANLFSLSRRKSYPLLRVATNNSANIFIFCMHHSFRCTTKTKQTAPKNSPRYNAIMTTAPLPAKLSESHPQRQSKPPDRHADAEQKNVSRS</sequence>
<evidence type="ECO:0000313" key="3">
    <source>
        <dbReference type="Proteomes" id="UP000008702"/>
    </source>
</evidence>
<dbReference type="KEGG" id="bad:BAD_1553"/>
<feature type="region of interest" description="Disordered" evidence="1">
    <location>
        <begin position="72"/>
        <end position="105"/>
    </location>
</feature>
<evidence type="ECO:0000256" key="1">
    <source>
        <dbReference type="SAM" id="MobiDB-lite"/>
    </source>
</evidence>
<protein>
    <submittedName>
        <fullName evidence="2">Diguanylate cyclase</fullName>
    </submittedName>
</protein>
<dbReference type="AlphaFoldDB" id="A1A3Q1"/>
<organism evidence="2 3">
    <name type="scientific">Bifidobacterium adolescentis (strain ATCC 15703 / DSM 20083 / NCTC 11814 / E194a)</name>
    <dbReference type="NCBI Taxonomy" id="367928"/>
    <lineage>
        <taxon>Bacteria</taxon>
        <taxon>Bacillati</taxon>
        <taxon>Actinomycetota</taxon>
        <taxon>Actinomycetes</taxon>
        <taxon>Bifidobacteriales</taxon>
        <taxon>Bifidobacteriaceae</taxon>
        <taxon>Bifidobacterium</taxon>
    </lineage>
</organism>
<dbReference type="EMBL" id="AP009256">
    <property type="protein sequence ID" value="BAF40334.1"/>
    <property type="molecule type" value="Genomic_DNA"/>
</dbReference>
<dbReference type="Proteomes" id="UP000008702">
    <property type="component" value="Chromosome"/>
</dbReference>
<proteinExistence type="predicted"/>
<name>A1A3Q1_BIFAA</name>
<evidence type="ECO:0000313" key="2">
    <source>
        <dbReference type="EMBL" id="BAF40334.1"/>
    </source>
</evidence>
<feature type="compositionally biased region" description="Basic and acidic residues" evidence="1">
    <location>
        <begin position="80"/>
        <end position="105"/>
    </location>
</feature>
<accession>A1A3Q1</accession>
<gene>
    <name evidence="2" type="ordered locus">BAD_1553</name>
</gene>
<dbReference type="HOGENOM" id="CLU_2231289_0_0_11"/>
<reference evidence="2 3" key="1">
    <citation type="submission" date="2006-12" db="EMBL/GenBank/DDBJ databases">
        <title>Bifidobacterium adolescentis complete genome sequence.</title>
        <authorList>
            <person name="Suzuki T."/>
            <person name="Tsuda Y."/>
            <person name="Kanou N."/>
            <person name="Inoue T."/>
            <person name="Kumazaki K."/>
            <person name="Nagano S."/>
            <person name="Hirai S."/>
            <person name="Tanaka K."/>
            <person name="Watanabe K."/>
        </authorList>
    </citation>
    <scope>NUCLEOTIDE SEQUENCE [LARGE SCALE GENOMIC DNA]</scope>
    <source>
        <strain evidence="3">ATCC 15703 / DSM 20083 / NCTC 11814 / E194a</strain>
    </source>
</reference>
<keyword evidence="3" id="KW-1185">Reference proteome</keyword>